<dbReference type="AlphaFoldDB" id="A0A8S4QS48"/>
<name>A0A8S4QS48_9NEOP</name>
<reference evidence="2" key="1">
    <citation type="submission" date="2022-03" db="EMBL/GenBank/DDBJ databases">
        <authorList>
            <person name="Lindestad O."/>
        </authorList>
    </citation>
    <scope>NUCLEOTIDE SEQUENCE</scope>
</reference>
<evidence type="ECO:0000313" key="2">
    <source>
        <dbReference type="EMBL" id="CAH2218148.1"/>
    </source>
</evidence>
<dbReference type="EMBL" id="CAKXAJ010019116">
    <property type="protein sequence ID" value="CAH2218148.1"/>
    <property type="molecule type" value="Genomic_DNA"/>
</dbReference>
<evidence type="ECO:0000256" key="1">
    <source>
        <dbReference type="SAM" id="MobiDB-lite"/>
    </source>
</evidence>
<feature type="compositionally biased region" description="Polar residues" evidence="1">
    <location>
        <begin position="103"/>
        <end position="113"/>
    </location>
</feature>
<feature type="compositionally biased region" description="Basic and acidic residues" evidence="1">
    <location>
        <begin position="39"/>
        <end position="48"/>
    </location>
</feature>
<feature type="region of interest" description="Disordered" evidence="1">
    <location>
        <begin position="84"/>
        <end position="113"/>
    </location>
</feature>
<feature type="compositionally biased region" description="Polar residues" evidence="1">
    <location>
        <begin position="50"/>
        <end position="66"/>
    </location>
</feature>
<comment type="caution">
    <text evidence="2">The sequence shown here is derived from an EMBL/GenBank/DDBJ whole genome shotgun (WGS) entry which is preliminary data.</text>
</comment>
<gene>
    <name evidence="2" type="primary">jg26773</name>
    <name evidence="2" type="ORF">PAEG_LOCUS5995</name>
</gene>
<feature type="region of interest" description="Disordered" evidence="1">
    <location>
        <begin position="39"/>
        <end position="70"/>
    </location>
</feature>
<accession>A0A8S4QS48</accession>
<keyword evidence="3" id="KW-1185">Reference proteome</keyword>
<dbReference type="Proteomes" id="UP000838756">
    <property type="component" value="Unassembled WGS sequence"/>
</dbReference>
<evidence type="ECO:0000313" key="3">
    <source>
        <dbReference type="Proteomes" id="UP000838756"/>
    </source>
</evidence>
<protein>
    <submittedName>
        <fullName evidence="2">Jg26773 protein</fullName>
    </submittedName>
</protein>
<organism evidence="2 3">
    <name type="scientific">Pararge aegeria aegeria</name>
    <dbReference type="NCBI Taxonomy" id="348720"/>
    <lineage>
        <taxon>Eukaryota</taxon>
        <taxon>Metazoa</taxon>
        <taxon>Ecdysozoa</taxon>
        <taxon>Arthropoda</taxon>
        <taxon>Hexapoda</taxon>
        <taxon>Insecta</taxon>
        <taxon>Pterygota</taxon>
        <taxon>Neoptera</taxon>
        <taxon>Endopterygota</taxon>
        <taxon>Lepidoptera</taxon>
        <taxon>Glossata</taxon>
        <taxon>Ditrysia</taxon>
        <taxon>Papilionoidea</taxon>
        <taxon>Nymphalidae</taxon>
        <taxon>Satyrinae</taxon>
        <taxon>Satyrini</taxon>
        <taxon>Parargina</taxon>
        <taxon>Pararge</taxon>
    </lineage>
</organism>
<proteinExistence type="predicted"/>
<sequence>MRIPLGWAWGVGRGTQEHRYCARATRRIAYPVVKTERLHGKPHFEKRAQLNATGARSSGTRPTTATGRKPACAVAVSTTHLNACGRRKTPPLSSTVVRVPRSKNLNSGENAGD</sequence>